<organism evidence="6 7">
    <name type="scientific">Limosilactobacillus frumenti DSM 13145</name>
    <dbReference type="NCBI Taxonomy" id="1423746"/>
    <lineage>
        <taxon>Bacteria</taxon>
        <taxon>Bacillati</taxon>
        <taxon>Bacillota</taxon>
        <taxon>Bacilli</taxon>
        <taxon>Lactobacillales</taxon>
        <taxon>Lactobacillaceae</taxon>
        <taxon>Limosilactobacillus</taxon>
    </lineage>
</organism>
<evidence type="ECO:0000256" key="1">
    <source>
        <dbReference type="ARBA" id="ARBA00004196"/>
    </source>
</evidence>
<evidence type="ECO:0000259" key="5">
    <source>
        <dbReference type="SMART" id="SM00062"/>
    </source>
</evidence>
<dbReference type="PANTHER" id="PTHR35936">
    <property type="entry name" value="MEMBRANE-BOUND LYTIC MUREIN TRANSGLYCOSYLASE F"/>
    <property type="match status" value="1"/>
</dbReference>
<dbReference type="EMBL" id="AZER01000016">
    <property type="protein sequence ID" value="KRL27103.1"/>
    <property type="molecule type" value="Genomic_DNA"/>
</dbReference>
<dbReference type="RefSeq" id="WP_057750672.1">
    <property type="nucleotide sequence ID" value="NZ_AZER01000016.1"/>
</dbReference>
<dbReference type="PROSITE" id="PS01039">
    <property type="entry name" value="SBP_BACTERIAL_3"/>
    <property type="match status" value="1"/>
</dbReference>
<gene>
    <name evidence="6" type="ORF">FD27_GL000853</name>
</gene>
<dbReference type="Proteomes" id="UP000051445">
    <property type="component" value="Unassembled WGS sequence"/>
</dbReference>
<evidence type="ECO:0000256" key="3">
    <source>
        <dbReference type="ARBA" id="ARBA00022729"/>
    </source>
</evidence>
<evidence type="ECO:0000256" key="2">
    <source>
        <dbReference type="ARBA" id="ARBA00010333"/>
    </source>
</evidence>
<evidence type="ECO:0000256" key="4">
    <source>
        <dbReference type="RuleBase" id="RU003744"/>
    </source>
</evidence>
<accession>A0A0R1P474</accession>
<dbReference type="OrthoDB" id="8613538at2"/>
<keyword evidence="3" id="KW-0732">Signal</keyword>
<name>A0A0R1P474_9LACO</name>
<comment type="similarity">
    <text evidence="2 4">Belongs to the bacterial solute-binding protein 3 family.</text>
</comment>
<dbReference type="PATRIC" id="fig|1423746.3.peg.862"/>
<reference evidence="6 7" key="1">
    <citation type="journal article" date="2015" name="Genome Announc.">
        <title>Expanding the biotechnology potential of lactobacilli through comparative genomics of 213 strains and associated genera.</title>
        <authorList>
            <person name="Sun Z."/>
            <person name="Harris H.M."/>
            <person name="McCann A."/>
            <person name="Guo C."/>
            <person name="Argimon S."/>
            <person name="Zhang W."/>
            <person name="Yang X."/>
            <person name="Jeffery I.B."/>
            <person name="Cooney J.C."/>
            <person name="Kagawa T.F."/>
            <person name="Liu W."/>
            <person name="Song Y."/>
            <person name="Salvetti E."/>
            <person name="Wrobel A."/>
            <person name="Rasinkangas P."/>
            <person name="Parkhill J."/>
            <person name="Rea M.C."/>
            <person name="O'Sullivan O."/>
            <person name="Ritari J."/>
            <person name="Douillard F.P."/>
            <person name="Paul Ross R."/>
            <person name="Yang R."/>
            <person name="Briner A.E."/>
            <person name="Felis G.E."/>
            <person name="de Vos W.M."/>
            <person name="Barrangou R."/>
            <person name="Klaenhammer T.R."/>
            <person name="Caufield P.W."/>
            <person name="Cui Y."/>
            <person name="Zhang H."/>
            <person name="O'Toole P.W."/>
        </authorList>
    </citation>
    <scope>NUCLEOTIDE SEQUENCE [LARGE SCALE GENOMIC DNA]</scope>
    <source>
        <strain evidence="6 7">DSM 13145</strain>
    </source>
</reference>
<evidence type="ECO:0000313" key="6">
    <source>
        <dbReference type="EMBL" id="KRL27103.1"/>
    </source>
</evidence>
<dbReference type="SMART" id="SM00062">
    <property type="entry name" value="PBPb"/>
    <property type="match status" value="1"/>
</dbReference>
<proteinExistence type="inferred from homology"/>
<evidence type="ECO:0000313" key="7">
    <source>
        <dbReference type="Proteomes" id="UP000051445"/>
    </source>
</evidence>
<keyword evidence="7" id="KW-1185">Reference proteome</keyword>
<dbReference type="PROSITE" id="PS51257">
    <property type="entry name" value="PROKAR_LIPOPROTEIN"/>
    <property type="match status" value="1"/>
</dbReference>
<feature type="domain" description="Solute-binding protein family 3/N-terminal" evidence="5">
    <location>
        <begin position="37"/>
        <end position="263"/>
    </location>
</feature>
<protein>
    <submittedName>
        <fullName evidence="6">Amino acid ABC superfamily ATP binding cassette transporter, binding protein</fullName>
    </submittedName>
</protein>
<comment type="subcellular location">
    <subcellularLocation>
        <location evidence="1">Cell envelope</location>
    </subcellularLocation>
</comment>
<dbReference type="STRING" id="1423746.FD27_GL000853"/>
<dbReference type="Gene3D" id="3.40.190.10">
    <property type="entry name" value="Periplasmic binding protein-like II"/>
    <property type="match status" value="2"/>
</dbReference>
<dbReference type="InterPro" id="IPR001638">
    <property type="entry name" value="Solute-binding_3/MltF_N"/>
</dbReference>
<dbReference type="GO" id="GO:0030313">
    <property type="term" value="C:cell envelope"/>
    <property type="evidence" value="ECO:0007669"/>
    <property type="project" value="UniProtKB-SubCell"/>
</dbReference>
<comment type="caution">
    <text evidence="6">The sequence shown here is derived from an EMBL/GenBank/DDBJ whole genome shotgun (WGS) entry which is preliminary data.</text>
</comment>
<dbReference type="PANTHER" id="PTHR35936:SF34">
    <property type="entry name" value="ABC TRANSPORTER EXTRACELLULAR-BINDING PROTEIN YCKB-RELATED"/>
    <property type="match status" value="1"/>
</dbReference>
<dbReference type="SUPFAM" id="SSF53850">
    <property type="entry name" value="Periplasmic binding protein-like II"/>
    <property type="match status" value="1"/>
</dbReference>
<dbReference type="InterPro" id="IPR018313">
    <property type="entry name" value="SBP_3_CS"/>
</dbReference>
<dbReference type="AlphaFoldDB" id="A0A0R1P474"/>
<dbReference type="Pfam" id="PF00497">
    <property type="entry name" value="SBP_bac_3"/>
    <property type="match status" value="1"/>
</dbReference>
<sequence length="285" mass="31365">MRLRWKALLGVGLLGLLSIGLTGCGNNRADGVQGSKKLVVATPGDMYASSFHDPKTNKLTGYEVDIAKEVGKRLHRKVVFKQLNVDGELTAVSSGKADIAAGNFNLSPIYQDKYLFSKPYKYSYGGLLVRGGDQSGIHTWKDIKGKRSAGEAGTLNQKWAQYMGAKLVNYDNASGLINDVANGKVDFIPNDYNGLKMNVKKTPVKGVAMAKGLYYRTNLMGKGIGFLINKKDTKLQKEINKQLTAMRKDGTLSKIMLKYYDNDVSQKPTNKHIKYFKVPLSVKGD</sequence>